<dbReference type="PANTHER" id="PTHR23322">
    <property type="entry name" value="FAS-ASSOCIATED PROTEIN"/>
    <property type="match status" value="1"/>
</dbReference>
<sequence>MEAENISPAQHRDQDYDYNERIDSQEEPEAESLINNNSREGQPQNREGPGFFGIIFGYTIYPIGRGIKYIIPDFIKRGLCGMFGSDYPSEKFYEDLKENDIISDDRANRRHLAIHWEKTTFRNAVFNAYANRKPILFIMADLMTDDSKDILKAVFHDEDTLKIISENYFVFGIESGNPEANALSLEFNIREIPHFGVIMAKSDSDYDVVESFADDNVDLERFRDFLLSSFGTFKVLLEVLLSSFDHQPTGPDIYQDDRFIDFKQEEDRMIREQQKREIRLVKRKEEEEKERRKQEEKLQKEQEAAQLEIIAKELAEKKKNELPPEPEEGTTIKFREPENGNSFVRKFNPTDTVSILYDFVQSRLDEIEFESDTLIFEIGVIENRFRVLDNRERTLEEEGLCPTATLHIREIEAEEEDSEETE</sequence>
<keyword evidence="4" id="KW-1185">Reference proteome</keyword>
<dbReference type="GO" id="GO:0043130">
    <property type="term" value="F:ubiquitin binding"/>
    <property type="evidence" value="ECO:0007669"/>
    <property type="project" value="TreeGrafter"/>
</dbReference>
<gene>
    <name evidence="3" type="ORF">ECRASSUSDP1_LOCUS9726</name>
</gene>
<comment type="caution">
    <text evidence="3">The sequence shown here is derived from an EMBL/GenBank/DDBJ whole genome shotgun (WGS) entry which is preliminary data.</text>
</comment>
<dbReference type="Proteomes" id="UP001295684">
    <property type="component" value="Unassembled WGS sequence"/>
</dbReference>
<dbReference type="CDD" id="cd01767">
    <property type="entry name" value="UBX"/>
    <property type="match status" value="1"/>
</dbReference>
<dbReference type="InterPro" id="IPR029071">
    <property type="entry name" value="Ubiquitin-like_domsf"/>
</dbReference>
<dbReference type="Pfam" id="PF00789">
    <property type="entry name" value="UBX"/>
    <property type="match status" value="1"/>
</dbReference>
<feature type="compositionally biased region" description="Basic and acidic residues" evidence="1">
    <location>
        <begin position="10"/>
        <end position="24"/>
    </location>
</feature>
<dbReference type="PROSITE" id="PS50033">
    <property type="entry name" value="UBX"/>
    <property type="match status" value="1"/>
</dbReference>
<name>A0AAD1UNR3_EUPCR</name>
<reference evidence="3" key="1">
    <citation type="submission" date="2023-07" db="EMBL/GenBank/DDBJ databases">
        <authorList>
            <consortium name="AG Swart"/>
            <person name="Singh M."/>
            <person name="Singh A."/>
            <person name="Seah K."/>
            <person name="Emmerich C."/>
        </authorList>
    </citation>
    <scope>NUCLEOTIDE SEQUENCE</scope>
    <source>
        <strain evidence="3">DP1</strain>
    </source>
</reference>
<evidence type="ECO:0000313" key="3">
    <source>
        <dbReference type="EMBL" id="CAI2368434.1"/>
    </source>
</evidence>
<evidence type="ECO:0000259" key="2">
    <source>
        <dbReference type="PROSITE" id="PS50033"/>
    </source>
</evidence>
<accession>A0AAD1UNR3</accession>
<evidence type="ECO:0000256" key="1">
    <source>
        <dbReference type="SAM" id="MobiDB-lite"/>
    </source>
</evidence>
<dbReference type="Gene3D" id="3.10.20.90">
    <property type="entry name" value="Phosphatidylinositol 3-kinase Catalytic Subunit, Chain A, domain 1"/>
    <property type="match status" value="1"/>
</dbReference>
<proteinExistence type="predicted"/>
<dbReference type="EMBL" id="CAMPGE010009568">
    <property type="protein sequence ID" value="CAI2368434.1"/>
    <property type="molecule type" value="Genomic_DNA"/>
</dbReference>
<dbReference type="InterPro" id="IPR001012">
    <property type="entry name" value="UBX_dom"/>
</dbReference>
<dbReference type="Gene3D" id="3.40.30.10">
    <property type="entry name" value="Glutaredoxin"/>
    <property type="match status" value="1"/>
</dbReference>
<dbReference type="SMART" id="SM00166">
    <property type="entry name" value="UBX"/>
    <property type="match status" value="1"/>
</dbReference>
<protein>
    <recommendedName>
        <fullName evidence="2">UBX domain-containing protein</fullName>
    </recommendedName>
</protein>
<dbReference type="InterPro" id="IPR050730">
    <property type="entry name" value="UBX_domain-protein"/>
</dbReference>
<evidence type="ECO:0000313" key="4">
    <source>
        <dbReference type="Proteomes" id="UP001295684"/>
    </source>
</evidence>
<feature type="region of interest" description="Disordered" evidence="1">
    <location>
        <begin position="1"/>
        <end position="46"/>
    </location>
</feature>
<dbReference type="SUPFAM" id="SSF54236">
    <property type="entry name" value="Ubiquitin-like"/>
    <property type="match status" value="1"/>
</dbReference>
<feature type="compositionally biased region" description="Polar residues" evidence="1">
    <location>
        <begin position="33"/>
        <end position="45"/>
    </location>
</feature>
<feature type="region of interest" description="Disordered" evidence="1">
    <location>
        <begin position="315"/>
        <end position="335"/>
    </location>
</feature>
<feature type="domain" description="UBX" evidence="2">
    <location>
        <begin position="339"/>
        <end position="408"/>
    </location>
</feature>
<organism evidence="3 4">
    <name type="scientific">Euplotes crassus</name>
    <dbReference type="NCBI Taxonomy" id="5936"/>
    <lineage>
        <taxon>Eukaryota</taxon>
        <taxon>Sar</taxon>
        <taxon>Alveolata</taxon>
        <taxon>Ciliophora</taxon>
        <taxon>Intramacronucleata</taxon>
        <taxon>Spirotrichea</taxon>
        <taxon>Hypotrichia</taxon>
        <taxon>Euplotida</taxon>
        <taxon>Euplotidae</taxon>
        <taxon>Moneuplotes</taxon>
    </lineage>
</organism>
<dbReference type="AlphaFoldDB" id="A0AAD1UNR3"/>